<dbReference type="RefSeq" id="WP_004661728.1">
    <property type="nucleotide sequence ID" value="NZ_JAHNFA010000006.1"/>
</dbReference>
<organism evidence="1 2">
    <name type="scientific">Acinetobacter junii</name>
    <dbReference type="NCBI Taxonomy" id="40215"/>
    <lineage>
        <taxon>Bacteria</taxon>
        <taxon>Pseudomonadati</taxon>
        <taxon>Pseudomonadota</taxon>
        <taxon>Gammaproteobacteria</taxon>
        <taxon>Moraxellales</taxon>
        <taxon>Moraxellaceae</taxon>
        <taxon>Acinetobacter</taxon>
    </lineage>
</organism>
<dbReference type="GeneID" id="92835082"/>
<reference evidence="1" key="1">
    <citation type="submission" date="2021-06" db="EMBL/GenBank/DDBJ databases">
        <title>Propagation of a rapidly emergent carbapenem-resistant Acinetobacter baumannii lineage by various extra-hospital transmission networks.</title>
        <authorList>
            <person name="Calix J."/>
        </authorList>
    </citation>
    <scope>NUCLEOTIDE SEQUENCE</scope>
    <source>
        <strain evidence="1">WU_MDCI_Aw63</strain>
    </source>
</reference>
<proteinExistence type="predicted"/>
<evidence type="ECO:0000313" key="2">
    <source>
        <dbReference type="Proteomes" id="UP001208534"/>
    </source>
</evidence>
<gene>
    <name evidence="1" type="ORF">KTH64_02205</name>
</gene>
<dbReference type="Proteomes" id="UP001208534">
    <property type="component" value="Unassembled WGS sequence"/>
</dbReference>
<dbReference type="EMBL" id="JAHPRE010000006">
    <property type="protein sequence ID" value="MCU4395803.1"/>
    <property type="molecule type" value="Genomic_DNA"/>
</dbReference>
<name>A0AAW5R537_ACIJU</name>
<protein>
    <submittedName>
        <fullName evidence="1">Uncharacterized protein</fullName>
    </submittedName>
</protein>
<sequence>MINEYRNAIRDLINKNIQQGKLNSLIVWDVKSDEAQDPTLLSFRIYGSRNHTDVIQVACGVSGIWEKLPEKRIAVPLISDVMRLRREYQM</sequence>
<comment type="caution">
    <text evidence="1">The sequence shown here is derived from an EMBL/GenBank/DDBJ whole genome shotgun (WGS) entry which is preliminary data.</text>
</comment>
<accession>A0AAW5R537</accession>
<evidence type="ECO:0000313" key="1">
    <source>
        <dbReference type="EMBL" id="MCU4395803.1"/>
    </source>
</evidence>
<dbReference type="AlphaFoldDB" id="A0AAW5R537"/>